<reference evidence="2 3" key="1">
    <citation type="submission" date="2017-05" db="EMBL/GenBank/DDBJ databases">
        <title>Draft genome sequence of Elsinoe australis.</title>
        <authorList>
            <person name="Cheng Q."/>
        </authorList>
    </citation>
    <scope>NUCLEOTIDE SEQUENCE [LARGE SCALE GENOMIC DNA]</scope>
    <source>
        <strain evidence="2 3">NL1</strain>
    </source>
</reference>
<evidence type="ECO:0000313" key="3">
    <source>
        <dbReference type="Proteomes" id="UP000243723"/>
    </source>
</evidence>
<dbReference type="Proteomes" id="UP000243723">
    <property type="component" value="Unassembled WGS sequence"/>
</dbReference>
<comment type="caution">
    <text evidence="2">The sequence shown here is derived from an EMBL/GenBank/DDBJ whole genome shotgun (WGS) entry which is preliminary data.</text>
</comment>
<accession>A0A2P8AII7</accession>
<dbReference type="AlphaFoldDB" id="A0A2P8AII7"/>
<feature type="compositionally biased region" description="Basic and acidic residues" evidence="1">
    <location>
        <begin position="392"/>
        <end position="409"/>
    </location>
</feature>
<feature type="region of interest" description="Disordered" evidence="1">
    <location>
        <begin position="1"/>
        <end position="83"/>
    </location>
</feature>
<proteinExistence type="predicted"/>
<keyword evidence="3" id="KW-1185">Reference proteome</keyword>
<feature type="compositionally biased region" description="Polar residues" evidence="1">
    <location>
        <begin position="36"/>
        <end position="49"/>
    </location>
</feature>
<evidence type="ECO:0000313" key="2">
    <source>
        <dbReference type="EMBL" id="PSK60257.1"/>
    </source>
</evidence>
<sequence length="426" mass="46708">MAEAHPINFRADEESNPAPSAPTSCGHVSDRERFMSQPNISQPKTILTNDNEKQYLPRKNKKYEKQASGGSVFGRRYSHKPKHDDIVGSAETISPTTVPQYVPYHPVAEYIGYQTAATAPVSYANPAAHYGSASEDQYRRATTGPFFAPVNFNPGASSHATHAHAATHQSFRTSPAPSSLHHAHKNDSRIHPLANITNFNKMEHNNESSNTAGDPPPKMGTFYPGVPVVNIVPPVTPIRPIDILHAYVESFNAELERLMAAVREPTDFPDAAVNAWKVDIMNRLVTEIIPSLGITTARVGQAVRDGMHANSGSIAVFSGSSYPAHQAQYGAAAPFPHDPPVSQAEQHGLKLAHEGMRHLNSPFDQNGQYPENRNDHADHFQTAPTGPRGYHSVKDHAHGEKRQLRDHANQGHRHGHKGRNHAQSNH</sequence>
<dbReference type="EMBL" id="NHZQ01000003">
    <property type="protein sequence ID" value="PSK60257.1"/>
    <property type="molecule type" value="Genomic_DNA"/>
</dbReference>
<dbReference type="OrthoDB" id="10620922at2759"/>
<evidence type="ECO:0000256" key="1">
    <source>
        <dbReference type="SAM" id="MobiDB-lite"/>
    </source>
</evidence>
<feature type="compositionally biased region" description="Low complexity" evidence="1">
    <location>
        <begin position="157"/>
        <end position="168"/>
    </location>
</feature>
<name>A0A2P8AII7_9PEZI</name>
<feature type="compositionally biased region" description="Polar residues" evidence="1">
    <location>
        <begin position="362"/>
        <end position="371"/>
    </location>
</feature>
<feature type="compositionally biased region" description="Basic residues" evidence="1">
    <location>
        <begin position="410"/>
        <end position="420"/>
    </location>
</feature>
<feature type="region of interest" description="Disordered" evidence="1">
    <location>
        <begin position="157"/>
        <end position="189"/>
    </location>
</feature>
<protein>
    <submittedName>
        <fullName evidence="2">Transcription factor tau subunit sfc3</fullName>
    </submittedName>
</protein>
<organism evidence="2 3">
    <name type="scientific">Elsinoe australis</name>
    <dbReference type="NCBI Taxonomy" id="40998"/>
    <lineage>
        <taxon>Eukaryota</taxon>
        <taxon>Fungi</taxon>
        <taxon>Dikarya</taxon>
        <taxon>Ascomycota</taxon>
        <taxon>Pezizomycotina</taxon>
        <taxon>Dothideomycetes</taxon>
        <taxon>Dothideomycetidae</taxon>
        <taxon>Myriangiales</taxon>
        <taxon>Elsinoaceae</taxon>
        <taxon>Elsinoe</taxon>
    </lineage>
</organism>
<feature type="region of interest" description="Disordered" evidence="1">
    <location>
        <begin position="358"/>
        <end position="426"/>
    </location>
</feature>
<gene>
    <name evidence="2" type="ORF">B9Z65_1155</name>
</gene>